<dbReference type="KEGG" id="aup:AsAng_0013290"/>
<dbReference type="RefSeq" id="WP_264791908.1">
    <property type="nucleotide sequence ID" value="NZ_AP026867.1"/>
</dbReference>
<evidence type="ECO:0000256" key="10">
    <source>
        <dbReference type="ARBA" id="ARBA00023264"/>
    </source>
</evidence>
<evidence type="ECO:0000256" key="1">
    <source>
        <dbReference type="ARBA" id="ARBA00004141"/>
    </source>
</evidence>
<evidence type="ECO:0000256" key="9">
    <source>
        <dbReference type="ARBA" id="ARBA00023209"/>
    </source>
</evidence>
<keyword evidence="9" id="KW-0594">Phospholipid biosynthesis</keyword>
<evidence type="ECO:0000313" key="13">
    <source>
        <dbReference type="EMBL" id="BDS10620.1"/>
    </source>
</evidence>
<dbReference type="PANTHER" id="PTHR14269:SF61">
    <property type="entry name" value="CDP-DIACYLGLYCEROL--SERINE O-PHOSPHATIDYLTRANSFERASE"/>
    <property type="match status" value="1"/>
</dbReference>
<feature type="transmembrane region" description="Helical" evidence="12">
    <location>
        <begin position="100"/>
        <end position="119"/>
    </location>
</feature>
<dbReference type="InterPro" id="IPR050324">
    <property type="entry name" value="CDP-alcohol_PTase-I"/>
</dbReference>
<protein>
    <submittedName>
        <fullName evidence="13">CDP-alcohol phosphatidyltransferase family protein</fullName>
    </submittedName>
</protein>
<gene>
    <name evidence="13" type="ORF">AsAng_0013290</name>
</gene>
<evidence type="ECO:0000256" key="12">
    <source>
        <dbReference type="SAM" id="Phobius"/>
    </source>
</evidence>
<dbReference type="EMBL" id="AP026867">
    <property type="protein sequence ID" value="BDS10620.1"/>
    <property type="molecule type" value="Genomic_DNA"/>
</dbReference>
<feature type="transmembrane region" description="Helical" evidence="12">
    <location>
        <begin position="131"/>
        <end position="154"/>
    </location>
</feature>
<dbReference type="InterPro" id="IPR043130">
    <property type="entry name" value="CDP-OH_PTrfase_TM_dom"/>
</dbReference>
<evidence type="ECO:0000256" key="7">
    <source>
        <dbReference type="ARBA" id="ARBA00023098"/>
    </source>
</evidence>
<dbReference type="InterPro" id="IPR048254">
    <property type="entry name" value="CDP_ALCOHOL_P_TRANSF_CS"/>
</dbReference>
<keyword evidence="3" id="KW-0444">Lipid biosynthesis</keyword>
<proteinExistence type="inferred from homology"/>
<dbReference type="Pfam" id="PF01066">
    <property type="entry name" value="CDP-OH_P_transf"/>
    <property type="match status" value="1"/>
</dbReference>
<evidence type="ECO:0000256" key="4">
    <source>
        <dbReference type="ARBA" id="ARBA00022679"/>
    </source>
</evidence>
<organism evidence="13 14">
    <name type="scientific">Aureispira anguillae</name>
    <dbReference type="NCBI Taxonomy" id="2864201"/>
    <lineage>
        <taxon>Bacteria</taxon>
        <taxon>Pseudomonadati</taxon>
        <taxon>Bacteroidota</taxon>
        <taxon>Saprospiria</taxon>
        <taxon>Saprospirales</taxon>
        <taxon>Saprospiraceae</taxon>
        <taxon>Aureispira</taxon>
    </lineage>
</organism>
<evidence type="ECO:0000256" key="3">
    <source>
        <dbReference type="ARBA" id="ARBA00022516"/>
    </source>
</evidence>
<dbReference type="PROSITE" id="PS00379">
    <property type="entry name" value="CDP_ALCOHOL_P_TRANSF"/>
    <property type="match status" value="1"/>
</dbReference>
<dbReference type="GO" id="GO:0016780">
    <property type="term" value="F:phosphotransferase activity, for other substituted phosphate groups"/>
    <property type="evidence" value="ECO:0007669"/>
    <property type="project" value="InterPro"/>
</dbReference>
<sequence>MIKKYIPNTVTLSNLLCGCLALISIFTDQVQMVPLFIAISLLADYFDGLLARLLKVNSPMGRELDSLADMVSFGVVPGAMLFYLINEAKGIEVVDFQDFSTLVGLIGFIVTLFSCVRLAKFNLDTRQTEGFVGLNTPACTIFVLGLLLIALGDIYGMRLTVINEVFLYSVSIVLSYLLIAEIPMFSFKFKSLELKGNKIRVSFILVTILCFSIFKFGAALSFIILCYVLISIVLWMGGMLKREKREF</sequence>
<evidence type="ECO:0000313" key="14">
    <source>
        <dbReference type="Proteomes" id="UP001060919"/>
    </source>
</evidence>
<evidence type="ECO:0000256" key="6">
    <source>
        <dbReference type="ARBA" id="ARBA00022989"/>
    </source>
</evidence>
<dbReference type="PROSITE" id="PS51257">
    <property type="entry name" value="PROKAR_LIPOPROTEIN"/>
    <property type="match status" value="1"/>
</dbReference>
<feature type="transmembrane region" description="Helical" evidence="12">
    <location>
        <begin position="66"/>
        <end position="85"/>
    </location>
</feature>
<evidence type="ECO:0000256" key="11">
    <source>
        <dbReference type="RuleBase" id="RU003750"/>
    </source>
</evidence>
<name>A0A915YCM6_9BACT</name>
<dbReference type="AlphaFoldDB" id="A0A915YCM6"/>
<dbReference type="Proteomes" id="UP001060919">
    <property type="component" value="Chromosome"/>
</dbReference>
<dbReference type="InterPro" id="IPR000462">
    <property type="entry name" value="CDP-OH_P_trans"/>
</dbReference>
<dbReference type="GO" id="GO:0016020">
    <property type="term" value="C:membrane"/>
    <property type="evidence" value="ECO:0007669"/>
    <property type="project" value="UniProtKB-SubCell"/>
</dbReference>
<keyword evidence="5 12" id="KW-0812">Transmembrane</keyword>
<evidence type="ECO:0000256" key="5">
    <source>
        <dbReference type="ARBA" id="ARBA00022692"/>
    </source>
</evidence>
<keyword evidence="10" id="KW-1208">Phospholipid metabolism</keyword>
<dbReference type="Gene3D" id="1.20.120.1760">
    <property type="match status" value="1"/>
</dbReference>
<keyword evidence="14" id="KW-1185">Reference proteome</keyword>
<feature type="transmembrane region" description="Helical" evidence="12">
    <location>
        <begin position="5"/>
        <end position="26"/>
    </location>
</feature>
<keyword evidence="6 12" id="KW-1133">Transmembrane helix</keyword>
<feature type="transmembrane region" description="Helical" evidence="12">
    <location>
        <begin position="166"/>
        <end position="187"/>
    </location>
</feature>
<feature type="transmembrane region" description="Helical" evidence="12">
    <location>
        <begin position="199"/>
        <end position="216"/>
    </location>
</feature>
<keyword evidence="4 11" id="KW-0808">Transferase</keyword>
<dbReference type="PANTHER" id="PTHR14269">
    <property type="entry name" value="CDP-DIACYLGLYCEROL--GLYCEROL-3-PHOSPHATE 3-PHOSPHATIDYLTRANSFERASE-RELATED"/>
    <property type="match status" value="1"/>
</dbReference>
<keyword evidence="7" id="KW-0443">Lipid metabolism</keyword>
<reference evidence="13" key="1">
    <citation type="submission" date="2022-09" db="EMBL/GenBank/DDBJ databases">
        <title>Aureispira anguillicida sp. nov., isolated from Leptocephalus of Japanese eel Anguilla japonica.</title>
        <authorList>
            <person name="Yuasa K."/>
            <person name="Mekata T."/>
            <person name="Ikunari K."/>
        </authorList>
    </citation>
    <scope>NUCLEOTIDE SEQUENCE</scope>
    <source>
        <strain evidence="13">EL160426</strain>
    </source>
</reference>
<evidence type="ECO:0000256" key="8">
    <source>
        <dbReference type="ARBA" id="ARBA00023136"/>
    </source>
</evidence>
<keyword evidence="8 12" id="KW-0472">Membrane</keyword>
<accession>A0A915YCM6</accession>
<evidence type="ECO:0000256" key="2">
    <source>
        <dbReference type="ARBA" id="ARBA00010441"/>
    </source>
</evidence>
<dbReference type="GO" id="GO:0008654">
    <property type="term" value="P:phospholipid biosynthetic process"/>
    <property type="evidence" value="ECO:0007669"/>
    <property type="project" value="UniProtKB-KW"/>
</dbReference>
<comment type="subcellular location">
    <subcellularLocation>
        <location evidence="1">Membrane</location>
        <topology evidence="1">Multi-pass membrane protein</topology>
    </subcellularLocation>
</comment>
<comment type="similarity">
    <text evidence="2 11">Belongs to the CDP-alcohol phosphatidyltransferase class-I family.</text>
</comment>